<dbReference type="EMBL" id="JAJTJA010000001">
    <property type="protein sequence ID" value="KAH8705437.1"/>
    <property type="molecule type" value="Genomic_DNA"/>
</dbReference>
<name>A0AAD4L0S5_9EURO</name>
<organism evidence="1 2">
    <name type="scientific">Talaromyces proteolyticus</name>
    <dbReference type="NCBI Taxonomy" id="1131652"/>
    <lineage>
        <taxon>Eukaryota</taxon>
        <taxon>Fungi</taxon>
        <taxon>Dikarya</taxon>
        <taxon>Ascomycota</taxon>
        <taxon>Pezizomycotina</taxon>
        <taxon>Eurotiomycetes</taxon>
        <taxon>Eurotiomycetidae</taxon>
        <taxon>Eurotiales</taxon>
        <taxon>Trichocomaceae</taxon>
        <taxon>Talaromyces</taxon>
        <taxon>Talaromyces sect. Bacilispori</taxon>
    </lineage>
</organism>
<reference evidence="1" key="1">
    <citation type="submission" date="2021-12" db="EMBL/GenBank/DDBJ databases">
        <title>Convergent genome expansion in fungi linked to evolution of root-endophyte symbiosis.</title>
        <authorList>
            <consortium name="DOE Joint Genome Institute"/>
            <person name="Ke Y.-H."/>
            <person name="Bonito G."/>
            <person name="Liao H.-L."/>
            <person name="Looney B."/>
            <person name="Rojas-Flechas A."/>
            <person name="Nash J."/>
            <person name="Hameed K."/>
            <person name="Schadt C."/>
            <person name="Martin F."/>
            <person name="Crous P.W."/>
            <person name="Miettinen O."/>
            <person name="Magnuson J.K."/>
            <person name="Labbe J."/>
            <person name="Jacobson D."/>
            <person name="Doktycz M.J."/>
            <person name="Veneault-Fourrey C."/>
            <person name="Kuo A."/>
            <person name="Mondo S."/>
            <person name="Calhoun S."/>
            <person name="Riley R."/>
            <person name="Ohm R."/>
            <person name="LaButti K."/>
            <person name="Andreopoulos B."/>
            <person name="Pangilinan J."/>
            <person name="Nolan M."/>
            <person name="Tritt A."/>
            <person name="Clum A."/>
            <person name="Lipzen A."/>
            <person name="Daum C."/>
            <person name="Barry K."/>
            <person name="Grigoriev I.V."/>
            <person name="Vilgalys R."/>
        </authorList>
    </citation>
    <scope>NUCLEOTIDE SEQUENCE</scope>
    <source>
        <strain evidence="1">PMI_201</strain>
    </source>
</reference>
<sequence length="164" mass="18477">MEAAMTSLPEVAVNGTVFLGRRHHRQGWKSIEGRAATPSRSALAQWEARLKFGSAQSSQFCWMFLVCCDVAKRRVQYVTTMAHADRPTEPVQLHLLRLVLVFCVFRHVAQPQPAFRCSNHAANGLHGRDREERRVNRRLPWGQQSPSACPTQPQWAPATVTCSS</sequence>
<gene>
    <name evidence="1" type="ORF">BGW36DRAFT_13417</name>
</gene>
<dbReference type="Proteomes" id="UP001201262">
    <property type="component" value="Unassembled WGS sequence"/>
</dbReference>
<accession>A0AAD4L0S5</accession>
<dbReference type="GeneID" id="70239665"/>
<dbReference type="RefSeq" id="XP_046078058.1">
    <property type="nucleotide sequence ID" value="XM_046209378.1"/>
</dbReference>
<evidence type="ECO:0000313" key="1">
    <source>
        <dbReference type="EMBL" id="KAH8705437.1"/>
    </source>
</evidence>
<proteinExistence type="predicted"/>
<comment type="caution">
    <text evidence="1">The sequence shown here is derived from an EMBL/GenBank/DDBJ whole genome shotgun (WGS) entry which is preliminary data.</text>
</comment>
<dbReference type="AlphaFoldDB" id="A0AAD4L0S5"/>
<evidence type="ECO:0000313" key="2">
    <source>
        <dbReference type="Proteomes" id="UP001201262"/>
    </source>
</evidence>
<protein>
    <submittedName>
        <fullName evidence="1">Uncharacterized protein</fullName>
    </submittedName>
</protein>
<keyword evidence="2" id="KW-1185">Reference proteome</keyword>